<gene>
    <name evidence="7" type="ORF">PPERSA_03457</name>
</gene>
<dbReference type="PROSITE" id="PS00139">
    <property type="entry name" value="THIOL_PROTEASE_CYS"/>
    <property type="match status" value="1"/>
</dbReference>
<evidence type="ECO:0000313" key="8">
    <source>
        <dbReference type="Proteomes" id="UP000054937"/>
    </source>
</evidence>
<dbReference type="InterPro" id="IPR038765">
    <property type="entry name" value="Papain-like_cys_pep_sf"/>
</dbReference>
<dbReference type="GO" id="GO:0006508">
    <property type="term" value="P:proteolysis"/>
    <property type="evidence" value="ECO:0007669"/>
    <property type="project" value="InterPro"/>
</dbReference>
<feature type="chain" id="PRO_5018759783" description="Peptidase C1A papain C-terminal domain-containing protein" evidence="4">
    <location>
        <begin position="17"/>
        <end position="339"/>
    </location>
</feature>
<dbReference type="InterPro" id="IPR025660">
    <property type="entry name" value="Pept_his_AS"/>
</dbReference>
<name>A0A0V0QBS1_PSEPJ</name>
<dbReference type="InParanoid" id="A0A0V0QBS1"/>
<dbReference type="Pfam" id="PF00112">
    <property type="entry name" value="Peptidase_C1"/>
    <property type="match status" value="1"/>
</dbReference>
<keyword evidence="4" id="KW-0732">Signal</keyword>
<evidence type="ECO:0000259" key="5">
    <source>
        <dbReference type="SMART" id="SM00645"/>
    </source>
</evidence>
<proteinExistence type="inferred from homology"/>
<dbReference type="Proteomes" id="UP000054937">
    <property type="component" value="Unassembled WGS sequence"/>
</dbReference>
<comment type="similarity">
    <text evidence="1">Belongs to the peptidase C1 family.</text>
</comment>
<evidence type="ECO:0000256" key="4">
    <source>
        <dbReference type="SAM" id="SignalP"/>
    </source>
</evidence>
<evidence type="ECO:0000256" key="2">
    <source>
        <dbReference type="ARBA" id="ARBA00023145"/>
    </source>
</evidence>
<sequence>MKTTLALLTLLAVSSLFLFQQENINVEEISQDAELFQKFNQWIAEHGMYGSIDIASRFPVWIENYKLVQEHNAQQSDYFLKMTKFAHLTNSEFGELISSYVPTPASERKYLSSSVKADVPASVDWVAKGVSGSVQNQGVCGCCWAFSAVQTVSSLNAINSGTFTQLSQQQVVSCDHSLGLNSGCNGGNPLISMKYYIAKKGLELDSDYPFEQLDSAVVGECEYDASKVFYTNGGAKAVASKDVNAIQAAVANGPISIAINGGSIYFQLYGGGILTNTGCKANLDHAVNIVGYDTTGSTPYWNIKNSWGSSWGESGYIRIEIVEGEGICGCQADPSYAFA</sequence>
<evidence type="ECO:0000256" key="3">
    <source>
        <dbReference type="ARBA" id="ARBA00023157"/>
    </source>
</evidence>
<keyword evidence="8" id="KW-1185">Reference proteome</keyword>
<dbReference type="Pfam" id="PF08246">
    <property type="entry name" value="Inhibitor_I29"/>
    <property type="match status" value="1"/>
</dbReference>
<dbReference type="InterPro" id="IPR039417">
    <property type="entry name" value="Peptidase_C1A_papain-like"/>
</dbReference>
<reference evidence="7 8" key="1">
    <citation type="journal article" date="2015" name="Sci. Rep.">
        <title>Genome of the facultative scuticociliatosis pathogen Pseudocohnilembus persalinus provides insight into its virulence through horizontal gene transfer.</title>
        <authorList>
            <person name="Xiong J."/>
            <person name="Wang G."/>
            <person name="Cheng J."/>
            <person name="Tian M."/>
            <person name="Pan X."/>
            <person name="Warren A."/>
            <person name="Jiang C."/>
            <person name="Yuan D."/>
            <person name="Miao W."/>
        </authorList>
    </citation>
    <scope>NUCLEOTIDE SEQUENCE [LARGE SCALE GENOMIC DNA]</scope>
    <source>
        <strain evidence="7">36N120E</strain>
    </source>
</reference>
<evidence type="ECO:0000313" key="7">
    <source>
        <dbReference type="EMBL" id="KRW99656.1"/>
    </source>
</evidence>
<dbReference type="CDD" id="cd02248">
    <property type="entry name" value="Peptidase_C1A"/>
    <property type="match status" value="1"/>
</dbReference>
<dbReference type="InterPro" id="IPR013128">
    <property type="entry name" value="Peptidase_C1A"/>
</dbReference>
<dbReference type="OMA" id="MDCADDY"/>
<evidence type="ECO:0000256" key="1">
    <source>
        <dbReference type="ARBA" id="ARBA00008455"/>
    </source>
</evidence>
<dbReference type="EMBL" id="LDAU01000205">
    <property type="protein sequence ID" value="KRW99656.1"/>
    <property type="molecule type" value="Genomic_DNA"/>
</dbReference>
<dbReference type="GO" id="GO:0008234">
    <property type="term" value="F:cysteine-type peptidase activity"/>
    <property type="evidence" value="ECO:0007669"/>
    <property type="project" value="InterPro"/>
</dbReference>
<dbReference type="Gene3D" id="3.90.70.10">
    <property type="entry name" value="Cysteine proteinases"/>
    <property type="match status" value="1"/>
</dbReference>
<dbReference type="PROSITE" id="PS00639">
    <property type="entry name" value="THIOL_PROTEASE_HIS"/>
    <property type="match status" value="1"/>
</dbReference>
<keyword evidence="3" id="KW-1015">Disulfide bond</keyword>
<dbReference type="SUPFAM" id="SSF54001">
    <property type="entry name" value="Cysteine proteinases"/>
    <property type="match status" value="1"/>
</dbReference>
<dbReference type="PANTHER" id="PTHR12411">
    <property type="entry name" value="CYSTEINE PROTEASE FAMILY C1-RELATED"/>
    <property type="match status" value="1"/>
</dbReference>
<dbReference type="SMART" id="SM00848">
    <property type="entry name" value="Inhibitor_I29"/>
    <property type="match status" value="1"/>
</dbReference>
<dbReference type="SMART" id="SM00645">
    <property type="entry name" value="Pept_C1"/>
    <property type="match status" value="1"/>
</dbReference>
<protein>
    <recommendedName>
        <fullName evidence="9">Peptidase C1A papain C-terminal domain-containing protein</fullName>
    </recommendedName>
</protein>
<accession>A0A0V0QBS1</accession>
<organism evidence="7 8">
    <name type="scientific">Pseudocohnilembus persalinus</name>
    <name type="common">Ciliate</name>
    <dbReference type="NCBI Taxonomy" id="266149"/>
    <lineage>
        <taxon>Eukaryota</taxon>
        <taxon>Sar</taxon>
        <taxon>Alveolata</taxon>
        <taxon>Ciliophora</taxon>
        <taxon>Intramacronucleata</taxon>
        <taxon>Oligohymenophorea</taxon>
        <taxon>Scuticociliatia</taxon>
        <taxon>Philasterida</taxon>
        <taxon>Pseudocohnilembidae</taxon>
        <taxon>Pseudocohnilembus</taxon>
    </lineage>
</organism>
<dbReference type="OrthoDB" id="190265at2759"/>
<keyword evidence="2" id="KW-0865">Zymogen</keyword>
<dbReference type="InterPro" id="IPR013201">
    <property type="entry name" value="Prot_inhib_I29"/>
</dbReference>
<evidence type="ECO:0000259" key="6">
    <source>
        <dbReference type="SMART" id="SM00848"/>
    </source>
</evidence>
<dbReference type="PRINTS" id="PR00705">
    <property type="entry name" value="PAPAIN"/>
</dbReference>
<feature type="domain" description="Peptidase C1A papain C-terminal" evidence="5">
    <location>
        <begin position="119"/>
        <end position="338"/>
    </location>
</feature>
<evidence type="ECO:0008006" key="9">
    <source>
        <dbReference type="Google" id="ProtNLM"/>
    </source>
</evidence>
<feature type="domain" description="Cathepsin propeptide inhibitor" evidence="6">
    <location>
        <begin position="39"/>
        <end position="93"/>
    </location>
</feature>
<dbReference type="InterPro" id="IPR000169">
    <property type="entry name" value="Pept_cys_AS"/>
</dbReference>
<comment type="caution">
    <text evidence="7">The sequence shown here is derived from an EMBL/GenBank/DDBJ whole genome shotgun (WGS) entry which is preliminary data.</text>
</comment>
<feature type="signal peptide" evidence="4">
    <location>
        <begin position="1"/>
        <end position="16"/>
    </location>
</feature>
<dbReference type="AlphaFoldDB" id="A0A0V0QBS1"/>
<dbReference type="InterPro" id="IPR000668">
    <property type="entry name" value="Peptidase_C1A_C"/>
</dbReference>